<dbReference type="OrthoDB" id="9791656at2"/>
<evidence type="ECO:0000313" key="13">
    <source>
        <dbReference type="Proteomes" id="UP000196573"/>
    </source>
</evidence>
<dbReference type="Gene3D" id="3.90.79.10">
    <property type="entry name" value="Nucleoside Triphosphate Pyrophosphohydrolase"/>
    <property type="match status" value="1"/>
</dbReference>
<dbReference type="NCBIfam" id="NF001299">
    <property type="entry name" value="PRK00241.1"/>
    <property type="match status" value="1"/>
</dbReference>
<evidence type="ECO:0000256" key="7">
    <source>
        <dbReference type="ARBA" id="ARBA00022842"/>
    </source>
</evidence>
<evidence type="ECO:0000256" key="3">
    <source>
        <dbReference type="ARBA" id="ARBA00009595"/>
    </source>
</evidence>
<evidence type="ECO:0000256" key="6">
    <source>
        <dbReference type="ARBA" id="ARBA00022801"/>
    </source>
</evidence>
<dbReference type="InterPro" id="IPR020084">
    <property type="entry name" value="NUDIX_hydrolase_CS"/>
</dbReference>
<dbReference type="PROSITE" id="PS00893">
    <property type="entry name" value="NUDIX_BOX"/>
    <property type="match status" value="1"/>
</dbReference>
<dbReference type="Pfam" id="PF00293">
    <property type="entry name" value="NUDIX"/>
    <property type="match status" value="1"/>
</dbReference>
<keyword evidence="13" id="KW-1185">Reference proteome</keyword>
<proteinExistence type="inferred from homology"/>
<dbReference type="PANTHER" id="PTHR42904:SF6">
    <property type="entry name" value="NAD-CAPPED RNA HYDROLASE NUDT12"/>
    <property type="match status" value="1"/>
</dbReference>
<gene>
    <name evidence="12" type="primary">nudC</name>
    <name evidence="12" type="ORF">EHSB41UT_03072</name>
</gene>
<evidence type="ECO:0000256" key="4">
    <source>
        <dbReference type="ARBA" id="ARBA00012381"/>
    </source>
</evidence>
<dbReference type="PANTHER" id="PTHR42904">
    <property type="entry name" value="NUDIX HYDROLASE, NUDC SUBFAMILY"/>
    <property type="match status" value="1"/>
</dbReference>
<name>A0A1X7APE7_9GAMM</name>
<dbReference type="CDD" id="cd03429">
    <property type="entry name" value="NUDIX_NADH_pyrophosphatase_Nudt13"/>
    <property type="match status" value="1"/>
</dbReference>
<dbReference type="SUPFAM" id="SSF55811">
    <property type="entry name" value="Nudix"/>
    <property type="match status" value="1"/>
</dbReference>
<dbReference type="GO" id="GO:0005829">
    <property type="term" value="C:cytosol"/>
    <property type="evidence" value="ECO:0007669"/>
    <property type="project" value="TreeGrafter"/>
</dbReference>
<evidence type="ECO:0000313" key="12">
    <source>
        <dbReference type="EMBL" id="SMA49130.1"/>
    </source>
</evidence>
<evidence type="ECO:0000259" key="11">
    <source>
        <dbReference type="PROSITE" id="PS51462"/>
    </source>
</evidence>
<dbReference type="RefSeq" id="WP_087111432.1">
    <property type="nucleotide sequence ID" value="NZ_CBCSCN010000007.1"/>
</dbReference>
<evidence type="ECO:0000256" key="2">
    <source>
        <dbReference type="ARBA" id="ARBA00001947"/>
    </source>
</evidence>
<dbReference type="GO" id="GO:0046872">
    <property type="term" value="F:metal ion binding"/>
    <property type="evidence" value="ECO:0007669"/>
    <property type="project" value="UniProtKB-KW"/>
</dbReference>
<evidence type="ECO:0000256" key="8">
    <source>
        <dbReference type="ARBA" id="ARBA00023027"/>
    </source>
</evidence>
<dbReference type="InterPro" id="IPR050241">
    <property type="entry name" value="NAD-cap_RNA_hydrolase_NudC"/>
</dbReference>
<reference evidence="12 13" key="1">
    <citation type="submission" date="2017-03" db="EMBL/GenBank/DDBJ databases">
        <authorList>
            <person name="Afonso C.L."/>
            <person name="Miller P.J."/>
            <person name="Scott M.A."/>
            <person name="Spackman E."/>
            <person name="Goraichik I."/>
            <person name="Dimitrov K.M."/>
            <person name="Suarez D.L."/>
            <person name="Swayne D.E."/>
        </authorList>
    </citation>
    <scope>NUCLEOTIDE SEQUENCE [LARGE SCALE GENOMIC DNA]</scope>
    <source>
        <strain evidence="12">SB41UT1</strain>
    </source>
</reference>
<dbReference type="InterPro" id="IPR049734">
    <property type="entry name" value="NudC-like_C"/>
</dbReference>
<dbReference type="InterPro" id="IPR000086">
    <property type="entry name" value="NUDIX_hydrolase_dom"/>
</dbReference>
<comment type="catalytic activity">
    <reaction evidence="9">
        <text>a 5'-end NAD(+)-phospho-ribonucleoside in mRNA + H2O = a 5'-end phospho-adenosine-phospho-ribonucleoside in mRNA + beta-nicotinamide D-ribonucleotide + 2 H(+)</text>
        <dbReference type="Rhea" id="RHEA:60876"/>
        <dbReference type="Rhea" id="RHEA-COMP:15698"/>
        <dbReference type="Rhea" id="RHEA-COMP:15719"/>
        <dbReference type="ChEBI" id="CHEBI:14649"/>
        <dbReference type="ChEBI" id="CHEBI:15377"/>
        <dbReference type="ChEBI" id="CHEBI:15378"/>
        <dbReference type="ChEBI" id="CHEBI:144029"/>
        <dbReference type="ChEBI" id="CHEBI:144051"/>
    </reaction>
    <physiologicalReaction direction="left-to-right" evidence="9">
        <dbReference type="Rhea" id="RHEA:60877"/>
    </physiologicalReaction>
</comment>
<feature type="domain" description="Nudix hydrolase" evidence="11">
    <location>
        <begin position="133"/>
        <end position="256"/>
    </location>
</feature>
<dbReference type="PROSITE" id="PS51462">
    <property type="entry name" value="NUDIX"/>
    <property type="match status" value="1"/>
</dbReference>
<organism evidence="12 13">
    <name type="scientific">Parendozoicomonas haliclonae</name>
    <dbReference type="NCBI Taxonomy" id="1960125"/>
    <lineage>
        <taxon>Bacteria</taxon>
        <taxon>Pseudomonadati</taxon>
        <taxon>Pseudomonadota</taxon>
        <taxon>Gammaproteobacteria</taxon>
        <taxon>Oceanospirillales</taxon>
        <taxon>Endozoicomonadaceae</taxon>
        <taxon>Parendozoicomonas</taxon>
    </lineage>
</organism>
<dbReference type="InterPro" id="IPR015797">
    <property type="entry name" value="NUDIX_hydrolase-like_dom_sf"/>
</dbReference>
<dbReference type="GO" id="GO:0035529">
    <property type="term" value="F:NADH pyrophosphatase activity"/>
    <property type="evidence" value="ECO:0007669"/>
    <property type="project" value="TreeGrafter"/>
</dbReference>
<evidence type="ECO:0000256" key="10">
    <source>
        <dbReference type="RuleBase" id="RU003476"/>
    </source>
</evidence>
<dbReference type="EC" id="3.6.1.22" evidence="4"/>
<keyword evidence="7" id="KW-0460">Magnesium</keyword>
<comment type="cofactor">
    <cofactor evidence="1">
        <name>Mg(2+)</name>
        <dbReference type="ChEBI" id="CHEBI:18420"/>
    </cofactor>
</comment>
<evidence type="ECO:0000256" key="1">
    <source>
        <dbReference type="ARBA" id="ARBA00001946"/>
    </source>
</evidence>
<keyword evidence="5" id="KW-0479">Metal-binding</keyword>
<sequence>MTDSQVSPQWLIFAGGRILPTAPGVYLWSSLPAGCDDIRQRHPLGYAASDHAKGGVVAVEVNLPDDLYEQTVPVRQAIIDDSVQGFLLHQAASLVNWGRSQKCCSRCGEALKESERVDDRARICPSCDYRSYPVVSPCVIVLIHRDEEILLAQGVRHPAGFFSLIAGFVEPGETLEQAVAREVKEETGLDVTDIQYRNSQPWPFSHNLMVGFTARYAGGELTLDPEEILQADWFPLHKLPQLPPPQTIARRLVDDYIATRVMASEDADKT</sequence>
<accession>A0A1X7APE7</accession>
<evidence type="ECO:0000256" key="9">
    <source>
        <dbReference type="ARBA" id="ARBA00023679"/>
    </source>
</evidence>
<dbReference type="GO" id="GO:0006742">
    <property type="term" value="P:NADP+ catabolic process"/>
    <property type="evidence" value="ECO:0007669"/>
    <property type="project" value="TreeGrafter"/>
</dbReference>
<dbReference type="InterPro" id="IPR020476">
    <property type="entry name" value="Nudix_hydrolase"/>
</dbReference>
<dbReference type="EMBL" id="FWPT01000007">
    <property type="protein sequence ID" value="SMA49130.1"/>
    <property type="molecule type" value="Genomic_DNA"/>
</dbReference>
<comment type="similarity">
    <text evidence="3">Belongs to the Nudix hydrolase family. NudC subfamily.</text>
</comment>
<keyword evidence="8" id="KW-0520">NAD</keyword>
<comment type="cofactor">
    <cofactor evidence="2">
        <name>Zn(2+)</name>
        <dbReference type="ChEBI" id="CHEBI:29105"/>
    </cofactor>
</comment>
<evidence type="ECO:0000256" key="5">
    <source>
        <dbReference type="ARBA" id="ARBA00022723"/>
    </source>
</evidence>
<dbReference type="Proteomes" id="UP000196573">
    <property type="component" value="Unassembled WGS sequence"/>
</dbReference>
<dbReference type="GO" id="GO:0110153">
    <property type="term" value="F:RNA NAD-cap (NMN-forming) hydrolase activity"/>
    <property type="evidence" value="ECO:0007669"/>
    <property type="project" value="RHEA"/>
</dbReference>
<dbReference type="GO" id="GO:0019677">
    <property type="term" value="P:NAD+ catabolic process"/>
    <property type="evidence" value="ECO:0007669"/>
    <property type="project" value="TreeGrafter"/>
</dbReference>
<dbReference type="Gene3D" id="3.90.79.20">
    <property type="match status" value="1"/>
</dbReference>
<keyword evidence="6 10" id="KW-0378">Hydrolase</keyword>
<protein>
    <recommendedName>
        <fullName evidence="4">NAD(+) diphosphatase</fullName>
        <ecNumber evidence="4">3.6.1.22</ecNumber>
    </recommendedName>
</protein>
<dbReference type="PRINTS" id="PR00502">
    <property type="entry name" value="NUDIXFAMILY"/>
</dbReference>
<dbReference type="AlphaFoldDB" id="A0A1X7APE7"/>